<comment type="pathway">
    <text evidence="2">Amino-acid biosynthesis; L-isoleucine biosynthesis; L-isoleucine from 2-oxobutanoate: step 1/4.</text>
</comment>
<dbReference type="InterPro" id="IPR011766">
    <property type="entry name" value="TPP_enzyme_TPP-bd"/>
</dbReference>
<dbReference type="Pfam" id="PF02775">
    <property type="entry name" value="TPP_enzyme_C"/>
    <property type="match status" value="1"/>
</dbReference>
<evidence type="ECO:0000259" key="13">
    <source>
        <dbReference type="Pfam" id="PF02775"/>
    </source>
</evidence>
<evidence type="ECO:0000313" key="16">
    <source>
        <dbReference type="Proteomes" id="UP001152308"/>
    </source>
</evidence>
<evidence type="ECO:0000256" key="4">
    <source>
        <dbReference type="ARBA" id="ARBA00007812"/>
    </source>
</evidence>
<dbReference type="Gene3D" id="3.40.50.1220">
    <property type="entry name" value="TPP-binding domain"/>
    <property type="match status" value="1"/>
</dbReference>
<dbReference type="CDD" id="cd00568">
    <property type="entry name" value="TPP_enzymes"/>
    <property type="match status" value="1"/>
</dbReference>
<evidence type="ECO:0000256" key="3">
    <source>
        <dbReference type="ARBA" id="ARBA00005025"/>
    </source>
</evidence>
<keyword evidence="6" id="KW-0285">Flavoprotein</keyword>
<feature type="domain" description="Thiamine pyrophosphate enzyme N-terminal TPP-binding" evidence="14">
    <location>
        <begin position="13"/>
        <end position="125"/>
    </location>
</feature>
<dbReference type="InterPro" id="IPR029061">
    <property type="entry name" value="THDP-binding"/>
</dbReference>
<dbReference type="PANTHER" id="PTHR18968">
    <property type="entry name" value="THIAMINE PYROPHOSPHATE ENZYMES"/>
    <property type="match status" value="1"/>
</dbReference>
<evidence type="ECO:0000259" key="14">
    <source>
        <dbReference type="Pfam" id="PF02776"/>
    </source>
</evidence>
<comment type="pathway">
    <text evidence="3">Amino-acid biosynthesis; L-valine biosynthesis; L-valine from pyruvate: step 1/4.</text>
</comment>
<keyword evidence="9" id="KW-0028">Amino-acid biosynthesis</keyword>
<reference evidence="15" key="2">
    <citation type="submission" date="2022-01" db="EMBL/GenBank/DDBJ databases">
        <authorList>
            <person name="Sanchez-Suarez J."/>
            <person name="Villamil L."/>
            <person name="Diaz L.E."/>
        </authorList>
    </citation>
    <scope>NUCLEOTIDE SEQUENCE</scope>
    <source>
        <strain evidence="15">EUFUS-Z928</strain>
    </source>
</reference>
<dbReference type="InterPro" id="IPR029035">
    <property type="entry name" value="DHS-like_NAD/FAD-binding_dom"/>
</dbReference>
<dbReference type="InterPro" id="IPR045229">
    <property type="entry name" value="TPP_enz"/>
</dbReference>
<comment type="similarity">
    <text evidence="4 11">Belongs to the TPP enzyme family.</text>
</comment>
<feature type="domain" description="Thiamine pyrophosphate enzyme central" evidence="12">
    <location>
        <begin position="220"/>
        <end position="317"/>
    </location>
</feature>
<evidence type="ECO:0000256" key="8">
    <source>
        <dbReference type="ARBA" id="ARBA00023052"/>
    </source>
</evidence>
<evidence type="ECO:0000256" key="11">
    <source>
        <dbReference type="RuleBase" id="RU362132"/>
    </source>
</evidence>
<organism evidence="15 16">
    <name type="scientific">Gordonia hongkongensis</name>
    <dbReference type="NCBI Taxonomy" id="1701090"/>
    <lineage>
        <taxon>Bacteria</taxon>
        <taxon>Bacillati</taxon>
        <taxon>Actinomycetota</taxon>
        <taxon>Actinomycetes</taxon>
        <taxon>Mycobacteriales</taxon>
        <taxon>Gordoniaceae</taxon>
        <taxon>Gordonia</taxon>
    </lineage>
</organism>
<comment type="cofactor">
    <cofactor evidence="1">
        <name>thiamine diphosphate</name>
        <dbReference type="ChEBI" id="CHEBI:58937"/>
    </cofactor>
</comment>
<dbReference type="Pfam" id="PF00205">
    <property type="entry name" value="TPP_enzyme_M"/>
    <property type="match status" value="1"/>
</dbReference>
<evidence type="ECO:0000256" key="2">
    <source>
        <dbReference type="ARBA" id="ARBA00004974"/>
    </source>
</evidence>
<comment type="caution">
    <text evidence="15">The sequence shown here is derived from an EMBL/GenBank/DDBJ whole genome shotgun (WGS) entry which is preliminary data.</text>
</comment>
<evidence type="ECO:0000256" key="6">
    <source>
        <dbReference type="ARBA" id="ARBA00022630"/>
    </source>
</evidence>
<evidence type="ECO:0000256" key="9">
    <source>
        <dbReference type="ARBA" id="ARBA00023304"/>
    </source>
</evidence>
<evidence type="ECO:0000256" key="7">
    <source>
        <dbReference type="ARBA" id="ARBA00022827"/>
    </source>
</evidence>
<proteinExistence type="inferred from homology"/>
<keyword evidence="16" id="KW-1185">Reference proteome</keyword>
<accession>A0ABT6BRE4</accession>
<evidence type="ECO:0000259" key="12">
    <source>
        <dbReference type="Pfam" id="PF00205"/>
    </source>
</evidence>
<keyword evidence="7" id="KW-0274">FAD</keyword>
<dbReference type="EC" id="2.2.1.6" evidence="5"/>
<dbReference type="EMBL" id="JAKJLQ010000003">
    <property type="protein sequence ID" value="MDF6100476.1"/>
    <property type="molecule type" value="Genomic_DNA"/>
</dbReference>
<name>A0ABT6BRE4_9ACTN</name>
<evidence type="ECO:0000256" key="1">
    <source>
        <dbReference type="ARBA" id="ARBA00001964"/>
    </source>
</evidence>
<comment type="catalytic activity">
    <reaction evidence="10">
        <text>2 pyruvate + H(+) = (2S)-2-acetolactate + CO2</text>
        <dbReference type="Rhea" id="RHEA:25249"/>
        <dbReference type="ChEBI" id="CHEBI:15361"/>
        <dbReference type="ChEBI" id="CHEBI:15378"/>
        <dbReference type="ChEBI" id="CHEBI:16526"/>
        <dbReference type="ChEBI" id="CHEBI:58476"/>
        <dbReference type="EC" id="2.2.1.6"/>
    </reaction>
</comment>
<evidence type="ECO:0000313" key="15">
    <source>
        <dbReference type="EMBL" id="MDF6100476.1"/>
    </source>
</evidence>
<dbReference type="PROSITE" id="PS00187">
    <property type="entry name" value="TPP_ENZYMES"/>
    <property type="match status" value="1"/>
</dbReference>
<dbReference type="InterPro" id="IPR000399">
    <property type="entry name" value="TPP-bd_CS"/>
</dbReference>
<evidence type="ECO:0000256" key="5">
    <source>
        <dbReference type="ARBA" id="ARBA00013145"/>
    </source>
</evidence>
<gene>
    <name evidence="15" type="ORF">L2299_05360</name>
</gene>
<dbReference type="CDD" id="cd07035">
    <property type="entry name" value="TPP_PYR_POX_like"/>
    <property type="match status" value="1"/>
</dbReference>
<dbReference type="Proteomes" id="UP001152308">
    <property type="component" value="Unassembled WGS sequence"/>
</dbReference>
<dbReference type="Gene3D" id="3.40.50.970">
    <property type="match status" value="2"/>
</dbReference>
<dbReference type="InterPro" id="IPR012000">
    <property type="entry name" value="Thiamin_PyroP_enz_cen_dom"/>
</dbReference>
<dbReference type="PANTHER" id="PTHR18968:SF13">
    <property type="entry name" value="ACETOLACTATE SYNTHASE CATALYTIC SUBUNIT, MITOCHONDRIAL"/>
    <property type="match status" value="1"/>
</dbReference>
<keyword evidence="8 11" id="KW-0786">Thiamine pyrophosphate</keyword>
<dbReference type="InterPro" id="IPR012001">
    <property type="entry name" value="Thiamin_PyroP_enz_TPP-bd_dom"/>
</dbReference>
<feature type="domain" description="Thiamine pyrophosphate enzyme TPP-binding" evidence="13">
    <location>
        <begin position="390"/>
        <end position="541"/>
    </location>
</feature>
<protein>
    <recommendedName>
        <fullName evidence="5">acetolactate synthase</fullName>
        <ecNumber evidence="5">2.2.1.6</ecNumber>
    </recommendedName>
</protein>
<dbReference type="Pfam" id="PF02776">
    <property type="entry name" value="TPP_enzyme_N"/>
    <property type="match status" value="1"/>
</dbReference>
<dbReference type="SUPFAM" id="SSF52518">
    <property type="entry name" value="Thiamin diphosphate-binding fold (THDP-binding)"/>
    <property type="match status" value="2"/>
</dbReference>
<evidence type="ECO:0000256" key="10">
    <source>
        <dbReference type="ARBA" id="ARBA00048670"/>
    </source>
</evidence>
<sequence>MPDDDPGRAAVPVADLLVARLVDAGVRTVFGVHGANIEDVFDAAVRHPLLTPVVAKHEFGAGAMADGHARLTAEPTAVLTTSGGGALNVIPALGEAYDSRVPLLAVIGSAPTAAVGRGGFQDMLDPPDTVDLRAVVSGVVGFCGLVDESARLDQVLDEAFATLARGLPAAVILPKDVQSSPGYATPSRSGAPTELRSVPPAVVDGLADRLVGVARDGGSVCIWAGEEASRLGLHSAVEDLADLLGAGVVVSPGGRDIGRGSCSGVTGVMGHPSAHRAVRESQLILVIGCRMSMTDRAGLDDALAAIPVVHLGSAPPRTPADVEHIGTARLTETLGALQRSLADRLPGRRPPRVHPLDHLSVAPSAHALGMRDVLVTIGAALPAGCAVFADAGNTGAAAIHHLPFGDGRFVVALGMGGMGWAIAAGIGSAIAAQDTLPDGRVVVIAGDGSFLMHGMEFHTAIEHDAPITLIVLNNDAHGMCVTREARFFPGAPSVNRFRHTDIAGGLAAMFTGLPVRTAGDLLTLRSACDELFSHTGPNCLIVEVDPDEEPPFAPLISRGTP</sequence>
<reference evidence="15" key="1">
    <citation type="journal article" date="2022" name="Data Brief">
        <title>Draft genome sequence data of Gordonia hongkongensis strain EUFUS-Z928 isolated from the octocoral Eunicea fusca.</title>
        <authorList>
            <person name="Sanchez-Suarez J."/>
            <person name="Diaz L."/>
            <person name="Melo-Bolivar J."/>
            <person name="Villamil L."/>
        </authorList>
    </citation>
    <scope>NUCLEOTIDE SEQUENCE</scope>
    <source>
        <strain evidence="15">EUFUS-Z928</strain>
    </source>
</reference>
<keyword evidence="9" id="KW-0100">Branched-chain amino acid biosynthesis</keyword>
<dbReference type="SUPFAM" id="SSF52467">
    <property type="entry name" value="DHS-like NAD/FAD-binding domain"/>
    <property type="match status" value="1"/>
</dbReference>